<feature type="modified residue" description="Phosphohistidine" evidence="2">
    <location>
        <position position="91"/>
    </location>
</feature>
<accession>A0ABX6P5A9</accession>
<evidence type="ECO:0000256" key="2">
    <source>
        <dbReference type="PROSITE-ProRule" id="PRU00110"/>
    </source>
</evidence>
<reference evidence="6 7" key="1">
    <citation type="submission" date="2020-05" db="EMBL/GenBank/DDBJ databases">
        <title>Ramlibacter rhizophilus sp. nov., isolated from rhizosphere soil of national flower Mugunghwa from South Korea.</title>
        <authorList>
            <person name="Zheng-Fei Y."/>
            <person name="Huan T."/>
        </authorList>
    </citation>
    <scope>NUCLEOTIDE SEQUENCE [LARGE SCALE GENOMIC DNA]</scope>
    <source>
        <strain evidence="6 7">H242</strain>
    </source>
</reference>
<dbReference type="PROSITE" id="PS50894">
    <property type="entry name" value="HPT"/>
    <property type="match status" value="1"/>
</dbReference>
<evidence type="ECO:0000313" key="7">
    <source>
        <dbReference type="Proteomes" id="UP000500826"/>
    </source>
</evidence>
<comment type="caution">
    <text evidence="3">Lacks conserved residue(s) required for the propagation of feature annotation.</text>
</comment>
<dbReference type="InterPro" id="IPR036641">
    <property type="entry name" value="HPT_dom_sf"/>
</dbReference>
<dbReference type="Gene3D" id="1.20.120.160">
    <property type="entry name" value="HPT domain"/>
    <property type="match status" value="1"/>
</dbReference>
<feature type="domain" description="HPt" evidence="5">
    <location>
        <begin position="52"/>
        <end position="144"/>
    </location>
</feature>
<sequence>MTAFTAHDDDPTRQRCLDLGFDLYLSKPASREEVMAVLRGRQPAPVRQPAAIEPALVALVPQFPASRLQLARKLAGAAAQGERETIRTTAHQLAGSLAMYGFAEASRASMELERAAPAGELQDLQGRCAALVELLAQALPASKA</sequence>
<name>A0ABX6P5A9_9BURK</name>
<gene>
    <name evidence="6" type="ORF">HK414_16605</name>
</gene>
<dbReference type="Pfam" id="PF01627">
    <property type="entry name" value="Hpt"/>
    <property type="match status" value="1"/>
</dbReference>
<keyword evidence="1" id="KW-0902">Two-component regulatory system</keyword>
<evidence type="ECO:0000256" key="1">
    <source>
        <dbReference type="ARBA" id="ARBA00023012"/>
    </source>
</evidence>
<dbReference type="PROSITE" id="PS50110">
    <property type="entry name" value="RESPONSE_REGULATORY"/>
    <property type="match status" value="1"/>
</dbReference>
<dbReference type="SUPFAM" id="SSF47226">
    <property type="entry name" value="Histidine-containing phosphotransfer domain, HPT domain"/>
    <property type="match status" value="1"/>
</dbReference>
<dbReference type="EMBL" id="CP053418">
    <property type="protein sequence ID" value="QJW84722.1"/>
    <property type="molecule type" value="Genomic_DNA"/>
</dbReference>
<dbReference type="Gene3D" id="3.40.50.2300">
    <property type="match status" value="1"/>
</dbReference>
<evidence type="ECO:0000259" key="4">
    <source>
        <dbReference type="PROSITE" id="PS50110"/>
    </source>
</evidence>
<dbReference type="InterPro" id="IPR008207">
    <property type="entry name" value="Sig_transdc_His_kin_Hpt_dom"/>
</dbReference>
<feature type="domain" description="Response regulatory" evidence="4">
    <location>
        <begin position="1"/>
        <end position="42"/>
    </location>
</feature>
<dbReference type="InterPro" id="IPR001789">
    <property type="entry name" value="Sig_transdc_resp-reg_receiver"/>
</dbReference>
<keyword evidence="7" id="KW-1185">Reference proteome</keyword>
<protein>
    <submittedName>
        <fullName evidence="6">Response regulator</fullName>
    </submittedName>
</protein>
<evidence type="ECO:0000256" key="3">
    <source>
        <dbReference type="PROSITE-ProRule" id="PRU00169"/>
    </source>
</evidence>
<dbReference type="SUPFAM" id="SSF52172">
    <property type="entry name" value="CheY-like"/>
    <property type="match status" value="1"/>
</dbReference>
<proteinExistence type="predicted"/>
<dbReference type="Proteomes" id="UP000500826">
    <property type="component" value="Chromosome"/>
</dbReference>
<dbReference type="InterPro" id="IPR011006">
    <property type="entry name" value="CheY-like_superfamily"/>
</dbReference>
<evidence type="ECO:0000313" key="6">
    <source>
        <dbReference type="EMBL" id="QJW84722.1"/>
    </source>
</evidence>
<organism evidence="6 7">
    <name type="scientific">Ramlibacter terrae</name>
    <dbReference type="NCBI Taxonomy" id="2732511"/>
    <lineage>
        <taxon>Bacteria</taxon>
        <taxon>Pseudomonadati</taxon>
        <taxon>Pseudomonadota</taxon>
        <taxon>Betaproteobacteria</taxon>
        <taxon>Burkholderiales</taxon>
        <taxon>Comamonadaceae</taxon>
        <taxon>Ramlibacter</taxon>
    </lineage>
</organism>
<evidence type="ECO:0000259" key="5">
    <source>
        <dbReference type="PROSITE" id="PS50894"/>
    </source>
</evidence>
<keyword evidence="2" id="KW-0597">Phosphoprotein</keyword>